<dbReference type="PANTHER" id="PTHR42930">
    <property type="entry name" value="PHOSPHATE-SPECIFIC TRANSPORT SYSTEM ACCESSORY PROTEIN PHOU"/>
    <property type="match status" value="1"/>
</dbReference>
<dbReference type="STRING" id="355548.SAMN04487945_1745"/>
<evidence type="ECO:0000313" key="10">
    <source>
        <dbReference type="Proteomes" id="UP000198518"/>
    </source>
</evidence>
<comment type="function">
    <text evidence="7">Plays a role in the regulation of phosphate uptake.</text>
</comment>
<dbReference type="GO" id="GO:0045936">
    <property type="term" value="P:negative regulation of phosphate metabolic process"/>
    <property type="evidence" value="ECO:0007669"/>
    <property type="project" value="InterPro"/>
</dbReference>
<keyword evidence="6 7" id="KW-0592">Phosphate transport</keyword>
<keyword evidence="5 7" id="KW-0963">Cytoplasm</keyword>
<evidence type="ECO:0000313" key="9">
    <source>
        <dbReference type="EMBL" id="SEW14614.1"/>
    </source>
</evidence>
<dbReference type="InterPro" id="IPR028366">
    <property type="entry name" value="PhoU"/>
</dbReference>
<feature type="domain" description="PhoU" evidence="8">
    <location>
        <begin position="19"/>
        <end position="104"/>
    </location>
</feature>
<dbReference type="InterPro" id="IPR026022">
    <property type="entry name" value="PhoU_dom"/>
</dbReference>
<dbReference type="Proteomes" id="UP000198518">
    <property type="component" value="Unassembled WGS sequence"/>
</dbReference>
<dbReference type="GO" id="GO:0030643">
    <property type="term" value="P:intracellular phosphate ion homeostasis"/>
    <property type="evidence" value="ECO:0007669"/>
    <property type="project" value="InterPro"/>
</dbReference>
<keyword evidence="4 7" id="KW-0813">Transport</keyword>
<reference evidence="9 10" key="1">
    <citation type="submission" date="2016-10" db="EMBL/GenBank/DDBJ databases">
        <authorList>
            <person name="de Groot N.N."/>
        </authorList>
    </citation>
    <scope>NUCLEOTIDE SEQUENCE [LARGE SCALE GENOMIC DNA]</scope>
    <source>
        <strain evidence="9 10">CGMCC 1.5337</strain>
    </source>
</reference>
<evidence type="ECO:0000256" key="5">
    <source>
        <dbReference type="ARBA" id="ARBA00022490"/>
    </source>
</evidence>
<dbReference type="Pfam" id="PF01895">
    <property type="entry name" value="PhoU"/>
    <property type="match status" value="2"/>
</dbReference>
<evidence type="ECO:0000256" key="4">
    <source>
        <dbReference type="ARBA" id="ARBA00022448"/>
    </source>
</evidence>
<dbReference type="PANTHER" id="PTHR42930:SF3">
    <property type="entry name" value="PHOSPHATE-SPECIFIC TRANSPORT SYSTEM ACCESSORY PROTEIN PHOU"/>
    <property type="match status" value="1"/>
</dbReference>
<dbReference type="FunFam" id="1.20.58.220:FF:000004">
    <property type="entry name" value="Phosphate-specific transport system accessory protein PhoU"/>
    <property type="match status" value="1"/>
</dbReference>
<accession>A0A1I0PJK2</accession>
<dbReference type="PIRSF" id="PIRSF003107">
    <property type="entry name" value="PhoU"/>
    <property type="match status" value="1"/>
</dbReference>
<comment type="subcellular location">
    <subcellularLocation>
        <location evidence="1 7">Cytoplasm</location>
    </subcellularLocation>
</comment>
<dbReference type="OrthoDB" id="7738at2157"/>
<evidence type="ECO:0000256" key="2">
    <source>
        <dbReference type="ARBA" id="ARBA00008107"/>
    </source>
</evidence>
<dbReference type="SUPFAM" id="SSF109755">
    <property type="entry name" value="PhoU-like"/>
    <property type="match status" value="1"/>
</dbReference>
<dbReference type="InterPro" id="IPR038078">
    <property type="entry name" value="PhoU-like_sf"/>
</dbReference>
<comment type="similarity">
    <text evidence="2 7">Belongs to the PhoU family.</text>
</comment>
<comment type="subunit">
    <text evidence="3 7">Homodimer.</text>
</comment>
<dbReference type="GO" id="GO:0006817">
    <property type="term" value="P:phosphate ion transport"/>
    <property type="evidence" value="ECO:0007669"/>
    <property type="project" value="UniProtKB-KW"/>
</dbReference>
<evidence type="ECO:0000256" key="7">
    <source>
        <dbReference type="PIRNR" id="PIRNR003107"/>
    </source>
</evidence>
<protein>
    <recommendedName>
        <fullName evidence="7">Phosphate-specific transport system accessory protein PhoU</fullName>
    </recommendedName>
</protein>
<organism evidence="9 10">
    <name type="scientific">Halobacterium jilantaiense</name>
    <dbReference type="NCBI Taxonomy" id="355548"/>
    <lineage>
        <taxon>Archaea</taxon>
        <taxon>Methanobacteriati</taxon>
        <taxon>Methanobacteriota</taxon>
        <taxon>Stenosarchaea group</taxon>
        <taxon>Halobacteria</taxon>
        <taxon>Halobacteriales</taxon>
        <taxon>Halobacteriaceae</taxon>
        <taxon>Halobacterium</taxon>
    </lineage>
</organism>
<sequence>MPRDTYQAALDDLRADVVAMGELVLSRLDDALAALTDGDEAAARAVVDGDDEVNDRYLALEADCVDLFALQQPVAGDLRFVASSFKVLTDLERVGDLAVNLATYALDTRDDHVSDVDLGGIGVAVRDLFADAVEAYADGDPDACRELAARDDEVDALCQQAGERIVRDLVERGGGDDGPWAVEAVLDDVSRLLLSVRDLERIADHGVNVAARTLYDIESDPELVY</sequence>
<keyword evidence="10" id="KW-1185">Reference proteome</keyword>
<evidence type="ECO:0000256" key="1">
    <source>
        <dbReference type="ARBA" id="ARBA00004496"/>
    </source>
</evidence>
<evidence type="ECO:0000256" key="6">
    <source>
        <dbReference type="ARBA" id="ARBA00022592"/>
    </source>
</evidence>
<dbReference type="NCBIfam" id="TIGR02135">
    <property type="entry name" value="phoU_full"/>
    <property type="match status" value="1"/>
</dbReference>
<proteinExistence type="inferred from homology"/>
<evidence type="ECO:0000256" key="3">
    <source>
        <dbReference type="ARBA" id="ARBA00011738"/>
    </source>
</evidence>
<dbReference type="GO" id="GO:0005737">
    <property type="term" value="C:cytoplasm"/>
    <property type="evidence" value="ECO:0007669"/>
    <property type="project" value="UniProtKB-SubCell"/>
</dbReference>
<dbReference type="EMBL" id="FOJA01000001">
    <property type="protein sequence ID" value="SEW14614.1"/>
    <property type="molecule type" value="Genomic_DNA"/>
</dbReference>
<dbReference type="RefSeq" id="WP_089668922.1">
    <property type="nucleotide sequence ID" value="NZ_FOJA01000001.1"/>
</dbReference>
<gene>
    <name evidence="9" type="ORF">SAMN04487945_1745</name>
</gene>
<dbReference type="AlphaFoldDB" id="A0A1I0PJK2"/>
<evidence type="ECO:0000259" key="8">
    <source>
        <dbReference type="Pfam" id="PF01895"/>
    </source>
</evidence>
<name>A0A1I0PJK2_9EURY</name>
<dbReference type="Gene3D" id="1.20.58.220">
    <property type="entry name" value="Phosphate transport system protein phou homolog 2, domain 2"/>
    <property type="match status" value="1"/>
</dbReference>
<feature type="domain" description="PhoU" evidence="8">
    <location>
        <begin position="123"/>
        <end position="212"/>
    </location>
</feature>